<dbReference type="STRING" id="27349.A0A0L6U9I8"/>
<dbReference type="PANTHER" id="PTHR47332:SF6">
    <property type="entry name" value="SET DOMAIN-CONTAINING PROTEIN"/>
    <property type="match status" value="1"/>
</dbReference>
<feature type="signal peptide" evidence="1">
    <location>
        <begin position="1"/>
        <end position="20"/>
    </location>
</feature>
<dbReference type="CDD" id="cd20071">
    <property type="entry name" value="SET_SMYD"/>
    <property type="match status" value="1"/>
</dbReference>
<accession>A0A0L6U9I8</accession>
<gene>
    <name evidence="3" type="ORF">VP01_917g5</name>
</gene>
<dbReference type="PANTHER" id="PTHR47332">
    <property type="entry name" value="SET DOMAIN-CONTAINING PROTEIN 5"/>
    <property type="match status" value="1"/>
</dbReference>
<protein>
    <recommendedName>
        <fullName evidence="2">SET domain-containing protein</fullName>
    </recommendedName>
</protein>
<keyword evidence="4" id="KW-1185">Reference proteome</keyword>
<dbReference type="InterPro" id="IPR001214">
    <property type="entry name" value="SET_dom"/>
</dbReference>
<sequence length="436" mass="49836">MVPFLLALSTLAHFLLRAYASDSIKNSVLFNLGPSPQLHCKKWESPLVASLQTPNHQFYADEFLPTIPQKMEPFKKNFFKHNCTRHPLDTDPEAYCIFLNLNLNRGMGMVIVAKESIFEASLQNLDFSEDLMPASGPPAAIKVVAMPEKGGAGAVAHHGLRRGQPVAQIRAVGIFPNDPKLWWTEFGKSYRRQALELLPPRTRHIINSLLSDGRAKSQDDFLASVLKQNTFSTHLNPKLPMLYSALVLEPVVRLNHACRPNVGYYMDHATQTIHMMALREISAGEELTISYRSPELTRKLRRESLEIHYGFRCSCSHCQMDAEQGRLSDHRVQRILEFQYMHYTEPEWLSIEQVQELVRNCQREDLPYSLVTAYYIAAQVYNAHGRTQEAAEFAKKARRDGLMFVGPKWEYLEGAQLLSESPQKHDSYMDIIFEED</sequence>
<feature type="chain" id="PRO_5005567332" description="SET domain-containing protein" evidence="1">
    <location>
        <begin position="21"/>
        <end position="436"/>
    </location>
</feature>
<dbReference type="SUPFAM" id="SSF82199">
    <property type="entry name" value="SET domain"/>
    <property type="match status" value="1"/>
</dbReference>
<proteinExistence type="predicted"/>
<dbReference type="Proteomes" id="UP000037035">
    <property type="component" value="Unassembled WGS sequence"/>
</dbReference>
<dbReference type="InterPro" id="IPR053185">
    <property type="entry name" value="SET_domain_protein"/>
</dbReference>
<feature type="domain" description="SET" evidence="2">
    <location>
        <begin position="253"/>
        <end position="291"/>
    </location>
</feature>
<dbReference type="InterPro" id="IPR046341">
    <property type="entry name" value="SET_dom_sf"/>
</dbReference>
<dbReference type="AlphaFoldDB" id="A0A0L6U9I8"/>
<evidence type="ECO:0000259" key="2">
    <source>
        <dbReference type="Pfam" id="PF00856"/>
    </source>
</evidence>
<organism evidence="3 4">
    <name type="scientific">Puccinia sorghi</name>
    <dbReference type="NCBI Taxonomy" id="27349"/>
    <lineage>
        <taxon>Eukaryota</taxon>
        <taxon>Fungi</taxon>
        <taxon>Dikarya</taxon>
        <taxon>Basidiomycota</taxon>
        <taxon>Pucciniomycotina</taxon>
        <taxon>Pucciniomycetes</taxon>
        <taxon>Pucciniales</taxon>
        <taxon>Pucciniaceae</taxon>
        <taxon>Puccinia</taxon>
    </lineage>
</organism>
<dbReference type="VEuPathDB" id="FungiDB:VP01_917g5"/>
<name>A0A0L6U9I8_9BASI</name>
<evidence type="ECO:0000313" key="4">
    <source>
        <dbReference type="Proteomes" id="UP000037035"/>
    </source>
</evidence>
<evidence type="ECO:0000256" key="1">
    <source>
        <dbReference type="SAM" id="SignalP"/>
    </source>
</evidence>
<dbReference type="Pfam" id="PF00856">
    <property type="entry name" value="SET"/>
    <property type="match status" value="1"/>
</dbReference>
<reference evidence="3 4" key="1">
    <citation type="submission" date="2015-08" db="EMBL/GenBank/DDBJ databases">
        <title>Next Generation Sequencing and Analysis of the Genome of Puccinia sorghi L Schw, the Causal Agent of Maize Common Rust.</title>
        <authorList>
            <person name="Rochi L."/>
            <person name="Burguener G."/>
            <person name="Darino M."/>
            <person name="Turjanski A."/>
            <person name="Kreff E."/>
            <person name="Dieguez M.J."/>
            <person name="Sacco F."/>
        </authorList>
    </citation>
    <scope>NUCLEOTIDE SEQUENCE [LARGE SCALE GENOMIC DNA]</scope>
    <source>
        <strain evidence="3 4">RO10H11247</strain>
    </source>
</reference>
<dbReference type="EMBL" id="LAVV01014804">
    <property type="protein sequence ID" value="KNZ44425.1"/>
    <property type="molecule type" value="Genomic_DNA"/>
</dbReference>
<dbReference type="OrthoDB" id="5945798at2759"/>
<evidence type="ECO:0000313" key="3">
    <source>
        <dbReference type="EMBL" id="KNZ44425.1"/>
    </source>
</evidence>
<comment type="caution">
    <text evidence="3">The sequence shown here is derived from an EMBL/GenBank/DDBJ whole genome shotgun (WGS) entry which is preliminary data.</text>
</comment>
<dbReference type="Gene3D" id="2.170.270.10">
    <property type="entry name" value="SET domain"/>
    <property type="match status" value="1"/>
</dbReference>
<keyword evidence="1" id="KW-0732">Signal</keyword>